<organism evidence="2 3">
    <name type="scientific">Roseateles oligotrophus</name>
    <dbReference type="NCBI Taxonomy" id="1769250"/>
    <lineage>
        <taxon>Bacteria</taxon>
        <taxon>Pseudomonadati</taxon>
        <taxon>Pseudomonadota</taxon>
        <taxon>Betaproteobacteria</taxon>
        <taxon>Burkholderiales</taxon>
        <taxon>Sphaerotilaceae</taxon>
        <taxon>Roseateles</taxon>
    </lineage>
</organism>
<keyword evidence="1" id="KW-1133">Transmembrane helix</keyword>
<feature type="transmembrane region" description="Helical" evidence="1">
    <location>
        <begin position="54"/>
        <end position="70"/>
    </location>
</feature>
<feature type="transmembrane region" description="Helical" evidence="1">
    <location>
        <begin position="184"/>
        <end position="203"/>
    </location>
</feature>
<feature type="transmembrane region" description="Helical" evidence="1">
    <location>
        <begin position="142"/>
        <end position="163"/>
    </location>
</feature>
<dbReference type="EMBL" id="JAJIRN010000012">
    <property type="protein sequence ID" value="MCV2371037.1"/>
    <property type="molecule type" value="Genomic_DNA"/>
</dbReference>
<dbReference type="Pfam" id="PF12412">
    <property type="entry name" value="DUF3667"/>
    <property type="match status" value="1"/>
</dbReference>
<accession>A0ABT2YM06</accession>
<evidence type="ECO:0000313" key="2">
    <source>
        <dbReference type="EMBL" id="MCV2371037.1"/>
    </source>
</evidence>
<sequence length="261" mass="29137">MPSVGEFLAHTGGRLLALDGRLWRTLAHLLSKPGVLTQAYLTGRRRYFVRPARLFFVLSLLLFGLLRLTLPSVPELEENLAVAAAASAASAAPVSTISATWLEILDASPDLVADPLRKRVLHYRSLSRAERLQTLDTGSIRLGPYVLFALLPLYAGLMQLVYLGRGDRYPGRPRRYGEHLVQGAYMHCSLLLTLSLAVLLPWVWVRVPLALWLLVYLARSQYAVYGGSRWGAFLRGILVTLIYYVFAFITQQGLRYLAALL</sequence>
<evidence type="ECO:0000256" key="1">
    <source>
        <dbReference type="SAM" id="Phobius"/>
    </source>
</evidence>
<comment type="caution">
    <text evidence="2">The sequence shown here is derived from an EMBL/GenBank/DDBJ whole genome shotgun (WGS) entry which is preliminary data.</text>
</comment>
<keyword evidence="3" id="KW-1185">Reference proteome</keyword>
<feature type="transmembrane region" description="Helical" evidence="1">
    <location>
        <begin position="232"/>
        <end position="251"/>
    </location>
</feature>
<dbReference type="Proteomes" id="UP001209701">
    <property type="component" value="Unassembled WGS sequence"/>
</dbReference>
<dbReference type="RefSeq" id="WP_263573618.1">
    <property type="nucleotide sequence ID" value="NZ_JAJIRN010000012.1"/>
</dbReference>
<name>A0ABT2YM06_9BURK</name>
<keyword evidence="1" id="KW-0472">Membrane</keyword>
<proteinExistence type="predicted"/>
<evidence type="ECO:0000313" key="3">
    <source>
        <dbReference type="Proteomes" id="UP001209701"/>
    </source>
</evidence>
<protein>
    <submittedName>
        <fullName evidence="2">DUF3667 domain-containing protein</fullName>
    </submittedName>
</protein>
<dbReference type="InterPro" id="IPR022134">
    <property type="entry name" value="DUF3667"/>
</dbReference>
<reference evidence="2 3" key="1">
    <citation type="submission" date="2021-11" db="EMBL/GenBank/DDBJ databases">
        <authorList>
            <person name="Liang Q."/>
            <person name="Mou H."/>
            <person name="Liu Z."/>
        </authorList>
    </citation>
    <scope>NUCLEOTIDE SEQUENCE [LARGE SCALE GENOMIC DNA]</scope>
    <source>
        <strain evidence="2 3">CHU3</strain>
    </source>
</reference>
<gene>
    <name evidence="2" type="ORF">LNV07_23360</name>
</gene>
<keyword evidence="1" id="KW-0812">Transmembrane</keyword>